<feature type="compositionally biased region" description="Acidic residues" evidence="5">
    <location>
        <begin position="1350"/>
        <end position="1364"/>
    </location>
</feature>
<dbReference type="SUPFAM" id="SSF53901">
    <property type="entry name" value="Thiolase-like"/>
    <property type="match status" value="1"/>
</dbReference>
<dbReference type="EMBL" id="FWEV01000336">
    <property type="protein sequence ID" value="SLM33114.1"/>
    <property type="molecule type" value="Genomic_DNA"/>
</dbReference>
<dbReference type="GO" id="GO:0004312">
    <property type="term" value="F:fatty acid synthase activity"/>
    <property type="evidence" value="ECO:0007669"/>
    <property type="project" value="TreeGrafter"/>
</dbReference>
<dbReference type="InterPro" id="IPR013968">
    <property type="entry name" value="PKS_KR"/>
</dbReference>
<dbReference type="InterPro" id="IPR001227">
    <property type="entry name" value="Ac_transferase_dom_sf"/>
</dbReference>
<name>A0A1W1HKV9_9BACT</name>
<gene>
    <name evidence="8" type="ORF">MTBBW1_90016</name>
</gene>
<feature type="region of interest" description="Disordered" evidence="5">
    <location>
        <begin position="1339"/>
        <end position="1364"/>
    </location>
</feature>
<dbReference type="InterPro" id="IPR020806">
    <property type="entry name" value="PKS_PP-bd"/>
</dbReference>
<evidence type="ECO:0000313" key="8">
    <source>
        <dbReference type="EMBL" id="SLM33114.1"/>
    </source>
</evidence>
<dbReference type="EC" id="2.3.1.94" evidence="8"/>
<dbReference type="SUPFAM" id="SSF55048">
    <property type="entry name" value="Probable ACP-binding domain of malonyl-CoA ACP transacylase"/>
    <property type="match status" value="1"/>
</dbReference>
<dbReference type="PROSITE" id="PS00012">
    <property type="entry name" value="PHOSPHOPANTETHEINE"/>
    <property type="match status" value="1"/>
</dbReference>
<comment type="cofactor">
    <cofactor evidence="1">
        <name>pantetheine 4'-phosphate</name>
        <dbReference type="ChEBI" id="CHEBI:47942"/>
    </cofactor>
</comment>
<evidence type="ECO:0000259" key="6">
    <source>
        <dbReference type="PROSITE" id="PS50075"/>
    </source>
</evidence>
<dbReference type="InterPro" id="IPR057326">
    <property type="entry name" value="KR_dom"/>
</dbReference>
<dbReference type="InterPro" id="IPR050091">
    <property type="entry name" value="PKS_NRPS_Biosynth_Enz"/>
</dbReference>
<dbReference type="Proteomes" id="UP000191931">
    <property type="component" value="Unassembled WGS sequence"/>
</dbReference>
<dbReference type="InterPro" id="IPR016036">
    <property type="entry name" value="Malonyl_transacylase_ACP-bd"/>
</dbReference>
<dbReference type="Pfam" id="PF08659">
    <property type="entry name" value="KR"/>
    <property type="match status" value="1"/>
</dbReference>
<dbReference type="Pfam" id="PF16197">
    <property type="entry name" value="KAsynt_C_assoc"/>
    <property type="match status" value="1"/>
</dbReference>
<dbReference type="Pfam" id="PF02801">
    <property type="entry name" value="Ketoacyl-synt_C"/>
    <property type="match status" value="1"/>
</dbReference>
<accession>A0A1W1HKV9</accession>
<keyword evidence="9" id="KW-1185">Reference proteome</keyword>
<evidence type="ECO:0000259" key="7">
    <source>
        <dbReference type="PROSITE" id="PS52004"/>
    </source>
</evidence>
<keyword evidence="8" id="KW-0012">Acyltransferase</keyword>
<dbReference type="SMART" id="SM00825">
    <property type="entry name" value="PKS_KS"/>
    <property type="match status" value="1"/>
</dbReference>
<dbReference type="InterPro" id="IPR016039">
    <property type="entry name" value="Thiolase-like"/>
</dbReference>
<dbReference type="PROSITE" id="PS50075">
    <property type="entry name" value="CARRIER"/>
    <property type="match status" value="1"/>
</dbReference>
<evidence type="ECO:0000256" key="5">
    <source>
        <dbReference type="SAM" id="MobiDB-lite"/>
    </source>
</evidence>
<dbReference type="PANTHER" id="PTHR43775:SF51">
    <property type="entry name" value="INACTIVE PHENOLPHTHIOCEROL SYNTHESIS POLYKETIDE SYNTHASE TYPE I PKS1-RELATED"/>
    <property type="match status" value="1"/>
</dbReference>
<dbReference type="CDD" id="cd08953">
    <property type="entry name" value="KR_2_SDR_x"/>
    <property type="match status" value="1"/>
</dbReference>
<dbReference type="InterPro" id="IPR006162">
    <property type="entry name" value="Ppantetheine_attach_site"/>
</dbReference>
<dbReference type="PROSITE" id="PS52004">
    <property type="entry name" value="KS3_2"/>
    <property type="match status" value="1"/>
</dbReference>
<evidence type="ECO:0000256" key="1">
    <source>
        <dbReference type="ARBA" id="ARBA00001957"/>
    </source>
</evidence>
<keyword evidence="2" id="KW-0596">Phosphopantetheine</keyword>
<dbReference type="Pfam" id="PF00550">
    <property type="entry name" value="PP-binding"/>
    <property type="match status" value="1"/>
</dbReference>
<dbReference type="SUPFAM" id="SSF47336">
    <property type="entry name" value="ACP-like"/>
    <property type="match status" value="1"/>
</dbReference>
<evidence type="ECO:0000313" key="9">
    <source>
        <dbReference type="Proteomes" id="UP000191931"/>
    </source>
</evidence>
<evidence type="ECO:0000256" key="4">
    <source>
        <dbReference type="ARBA" id="ARBA00022679"/>
    </source>
</evidence>
<dbReference type="SMART" id="SM00823">
    <property type="entry name" value="PKS_PP"/>
    <property type="match status" value="1"/>
</dbReference>
<dbReference type="InterPro" id="IPR014031">
    <property type="entry name" value="Ketoacyl_synth_C"/>
</dbReference>
<dbReference type="InterPro" id="IPR009081">
    <property type="entry name" value="PP-bd_ACP"/>
</dbReference>
<evidence type="ECO:0000256" key="3">
    <source>
        <dbReference type="ARBA" id="ARBA00022553"/>
    </source>
</evidence>
<dbReference type="Gene3D" id="3.40.366.10">
    <property type="entry name" value="Malonyl-Coenzyme A Acyl Carrier Protein, domain 2"/>
    <property type="match status" value="1"/>
</dbReference>
<evidence type="ECO:0000256" key="2">
    <source>
        <dbReference type="ARBA" id="ARBA00022450"/>
    </source>
</evidence>
<dbReference type="SMART" id="SM00827">
    <property type="entry name" value="PKS_AT"/>
    <property type="match status" value="1"/>
</dbReference>
<dbReference type="FunFam" id="1.10.1200.10:FF:000005">
    <property type="entry name" value="Nonribosomal peptide synthetase 1"/>
    <property type="match status" value="1"/>
</dbReference>
<proteinExistence type="predicted"/>
<feature type="domain" description="Ketosynthase family 3 (KS3)" evidence="7">
    <location>
        <begin position="1"/>
        <end position="141"/>
    </location>
</feature>
<dbReference type="InterPro" id="IPR036291">
    <property type="entry name" value="NAD(P)-bd_dom_sf"/>
</dbReference>
<dbReference type="Gene3D" id="3.40.47.10">
    <property type="match status" value="1"/>
</dbReference>
<dbReference type="GO" id="GO:0047879">
    <property type="term" value="F:erythronolide synthase activity"/>
    <property type="evidence" value="ECO:0007669"/>
    <property type="project" value="UniProtKB-EC"/>
</dbReference>
<dbReference type="Gene3D" id="3.30.70.3290">
    <property type="match status" value="1"/>
</dbReference>
<dbReference type="InterPro" id="IPR032821">
    <property type="entry name" value="PKS_assoc"/>
</dbReference>
<dbReference type="Gene3D" id="1.10.1200.10">
    <property type="entry name" value="ACP-like"/>
    <property type="match status" value="1"/>
</dbReference>
<protein>
    <submittedName>
        <fullName evidence="8">Putative 6-deoxyerythronolide-B synthase</fullName>
        <ecNumber evidence="8">2.3.1.94</ecNumber>
    </submittedName>
</protein>
<dbReference type="Gene3D" id="3.40.50.720">
    <property type="entry name" value="NAD(P)-binding Rossmann-like Domain"/>
    <property type="match status" value="1"/>
</dbReference>
<dbReference type="InterPro" id="IPR036736">
    <property type="entry name" value="ACP-like_sf"/>
</dbReference>
<sequence>MTTPHLMKRVYPFFDNPVCQTSPPSPLSIAGEGENNAKRVHSNEKQAQGSCALGSLKSNVGHLDTAAGVASLIKTVLSLQNNTIPPMPGFKEPNPKLDMETGPFFVNSQPLPWIKKDNTPRRAGVSSFGQGGTNAHVIVEEAPDNMTSSSEADQWNLLTISARSPETLEKSTQRVAAYLKENLDQNPTDVAFTLQCGRHPFAFRRAVLSRSMMEGSKAFASLIDIDSAHKIKNINSTQNTKDIKTKSFPVITGRALPHPPEVVFIFPGQDMQHDDMARGLYETEPLFRREVDLCKEILKKNHAMDIADGWYPSAIELPSLIPERASDPVPLFIVEYALARMWQGMGIQPSAMLGYSLGEYTAACIAGVISLEDGLGMAVAGARLLSVIKPGVMLGISMCEKDLLPLMGEDLDIAMISTPSQCVAGGEKNAVEQLEETLKEKAVPYTRLPLDFAFHTRLMEPFLNPFRKELEKVKFNPPQIPYISCVTGAWINAHEAMDPEHYLDLARRCVRLADGFKTLANHKELRESTSIWLETGPGQGLAGLAMQQPDRPSNNTVISTLHDPRYHLGNTPSSSRTLGYNLKSDDHGESQRSNIHSDTPALLAAMARMWVLGLDIKWENRYMGKRRQRIPLPTYPFDSKKYWIEPAATNIGHNGNIECLDKKPDTTSPSKYPDPSKWFYIPVWEEVPLEKKGDASGLWLVVGDSDGIDQALEKQGIKVISVSLDHAPLNLDHAPLNNEKDIPAKPDTLSMININFILNDERHEGWSSLLDTLKKKDMWPDHIVYTGLLGNNFGGEDRFNKEGLFGGQNHTGGGEHLAKDDFSCQQNTILQYGYHKMVELGQALGKLAFSDQLSITVVGSGIFSMYDNEAVDPSRAAVIGPLKVLPQEYTNLKCRLMDIIIPDVSWKREKFLQRVTAELTARDGERSVALRGNNRWVEKFKPFDLPVFEEKISGTGISESRSKSAGTYLITGGLGNVGLTLAGAITGLIQDSTVILTGRRPLPEPEMWNTIINSPDSDPALVHRLGTLQALLENGADIELMAADVTDMEAMQAIMNRIDGEDGEKAPLRGVIHAAGLVGADSFATVSETTHDFSMKQISPKLKGTHVLEQLLKDRHLDFCILCSSLSPILGGLGFTAYAAANASLDAMAISHNRKHPVPWLSVNWEGWRFEDEPSAGQAGASIAEMALTPADGVEAFKRILSMSGAICNCSPVTHSLLPDIPRIVVSTGNLDGRISQWVNIKEEKEQPSLARHPRPALLGECVPPGSDVEKELAELWEKLLGIDGIGIYDSFFDLGGNSLLMTQLVTQIRKAFKLELSLAELFDKPTIRDIAAQIEETVNGNGKKGGGEEGADEEEEDWEEGFI</sequence>
<dbReference type="InterPro" id="IPR020841">
    <property type="entry name" value="PKS_Beta-ketoAc_synthase_dom"/>
</dbReference>
<dbReference type="SUPFAM" id="SSF51735">
    <property type="entry name" value="NAD(P)-binding Rossmann-fold domains"/>
    <property type="match status" value="2"/>
</dbReference>
<dbReference type="GO" id="GO:0006633">
    <property type="term" value="P:fatty acid biosynthetic process"/>
    <property type="evidence" value="ECO:0007669"/>
    <property type="project" value="TreeGrafter"/>
</dbReference>
<dbReference type="SUPFAM" id="SSF52151">
    <property type="entry name" value="FabD/lysophospholipase-like"/>
    <property type="match status" value="1"/>
</dbReference>
<reference evidence="8 9" key="1">
    <citation type="submission" date="2017-03" db="EMBL/GenBank/DDBJ databases">
        <authorList>
            <person name="Afonso C.L."/>
            <person name="Miller P.J."/>
            <person name="Scott M.A."/>
            <person name="Spackman E."/>
            <person name="Goraichik I."/>
            <person name="Dimitrov K.M."/>
            <person name="Suarez D.L."/>
            <person name="Swayne D.E."/>
        </authorList>
    </citation>
    <scope>NUCLEOTIDE SEQUENCE [LARGE SCALE GENOMIC DNA]</scope>
    <source>
        <strain evidence="8">PRJEB14757</strain>
    </source>
</reference>
<dbReference type="STRING" id="1246637.MTBBW1_90016"/>
<feature type="domain" description="Carrier" evidence="6">
    <location>
        <begin position="1264"/>
        <end position="1339"/>
    </location>
</feature>
<dbReference type="InterPro" id="IPR014043">
    <property type="entry name" value="Acyl_transferase_dom"/>
</dbReference>
<feature type="region of interest" description="Disordered" evidence="5">
    <location>
        <begin position="568"/>
        <end position="595"/>
    </location>
</feature>
<keyword evidence="4 8" id="KW-0808">Transferase</keyword>
<organism evidence="8 9">
    <name type="scientific">Desulfamplus magnetovallimortis</name>
    <dbReference type="NCBI Taxonomy" id="1246637"/>
    <lineage>
        <taxon>Bacteria</taxon>
        <taxon>Pseudomonadati</taxon>
        <taxon>Thermodesulfobacteriota</taxon>
        <taxon>Desulfobacteria</taxon>
        <taxon>Desulfobacterales</taxon>
        <taxon>Desulfobacteraceae</taxon>
        <taxon>Desulfamplus</taxon>
    </lineage>
</organism>
<dbReference type="SMART" id="SM00822">
    <property type="entry name" value="PKS_KR"/>
    <property type="match status" value="1"/>
</dbReference>
<dbReference type="InterPro" id="IPR016035">
    <property type="entry name" value="Acyl_Trfase/lysoPLipase"/>
</dbReference>
<keyword evidence="3" id="KW-0597">Phosphoprotein</keyword>
<dbReference type="Pfam" id="PF00698">
    <property type="entry name" value="Acyl_transf_1"/>
    <property type="match status" value="1"/>
</dbReference>
<dbReference type="PANTHER" id="PTHR43775">
    <property type="entry name" value="FATTY ACID SYNTHASE"/>
    <property type="match status" value="1"/>
</dbReference>
<dbReference type="GO" id="GO:0031177">
    <property type="term" value="F:phosphopantetheine binding"/>
    <property type="evidence" value="ECO:0007669"/>
    <property type="project" value="InterPro"/>
</dbReference>